<dbReference type="EMBL" id="JACHLK010000018">
    <property type="protein sequence ID" value="MBB6563385.1"/>
    <property type="molecule type" value="Genomic_DNA"/>
</dbReference>
<evidence type="ECO:0000259" key="1">
    <source>
        <dbReference type="Pfam" id="PF01370"/>
    </source>
</evidence>
<dbReference type="InterPro" id="IPR036291">
    <property type="entry name" value="NAD(P)-bd_dom_sf"/>
</dbReference>
<dbReference type="AlphaFoldDB" id="A0A7X0UD83"/>
<dbReference type="InterPro" id="IPR051783">
    <property type="entry name" value="NAD(P)-dependent_oxidoreduct"/>
</dbReference>
<gene>
    <name evidence="2" type="ORF">HNP48_006105</name>
</gene>
<dbReference type="SUPFAM" id="SSF51735">
    <property type="entry name" value="NAD(P)-binding Rossmann-fold domains"/>
    <property type="match status" value="1"/>
</dbReference>
<dbReference type="CDD" id="cd05262">
    <property type="entry name" value="SDR_a7"/>
    <property type="match status" value="1"/>
</dbReference>
<name>A0A7X0UD83_9BURK</name>
<reference evidence="2 3" key="1">
    <citation type="submission" date="2020-08" db="EMBL/GenBank/DDBJ databases">
        <title>Functional genomics of gut bacteria from endangered species of beetles.</title>
        <authorList>
            <person name="Carlos-Shanley C."/>
        </authorList>
    </citation>
    <scope>NUCLEOTIDE SEQUENCE [LARGE SCALE GENOMIC DNA]</scope>
    <source>
        <strain evidence="2 3">S00198</strain>
    </source>
</reference>
<dbReference type="Proteomes" id="UP000575083">
    <property type="component" value="Unassembled WGS sequence"/>
</dbReference>
<dbReference type="PANTHER" id="PTHR48079:SF6">
    <property type="entry name" value="NAD(P)-BINDING DOMAIN-CONTAINING PROTEIN-RELATED"/>
    <property type="match status" value="1"/>
</dbReference>
<dbReference type="Gene3D" id="3.40.50.720">
    <property type="entry name" value="NAD(P)-binding Rossmann-like Domain"/>
    <property type="match status" value="1"/>
</dbReference>
<proteinExistence type="predicted"/>
<dbReference type="GO" id="GO:0005737">
    <property type="term" value="C:cytoplasm"/>
    <property type="evidence" value="ECO:0007669"/>
    <property type="project" value="TreeGrafter"/>
</dbReference>
<dbReference type="GO" id="GO:0004029">
    <property type="term" value="F:aldehyde dehydrogenase (NAD+) activity"/>
    <property type="evidence" value="ECO:0007669"/>
    <property type="project" value="TreeGrafter"/>
</dbReference>
<dbReference type="RefSeq" id="WP_184864345.1">
    <property type="nucleotide sequence ID" value="NZ_JACHLK010000018.1"/>
</dbReference>
<organism evidence="2 3">
    <name type="scientific">Acidovorax soli</name>
    <dbReference type="NCBI Taxonomy" id="592050"/>
    <lineage>
        <taxon>Bacteria</taxon>
        <taxon>Pseudomonadati</taxon>
        <taxon>Pseudomonadota</taxon>
        <taxon>Betaproteobacteria</taxon>
        <taxon>Burkholderiales</taxon>
        <taxon>Comamonadaceae</taxon>
        <taxon>Acidovorax</taxon>
    </lineage>
</organism>
<dbReference type="PANTHER" id="PTHR48079">
    <property type="entry name" value="PROTEIN YEEZ"/>
    <property type="match status" value="1"/>
</dbReference>
<feature type="domain" description="NAD-dependent epimerase/dehydratase" evidence="1">
    <location>
        <begin position="3"/>
        <end position="216"/>
    </location>
</feature>
<evidence type="ECO:0000313" key="3">
    <source>
        <dbReference type="Proteomes" id="UP000575083"/>
    </source>
</evidence>
<protein>
    <submittedName>
        <fullName evidence="2">Nucleoside-diphosphate-sugar epimerase</fullName>
    </submittedName>
</protein>
<dbReference type="Pfam" id="PF01370">
    <property type="entry name" value="Epimerase"/>
    <property type="match status" value="1"/>
</dbReference>
<dbReference type="InterPro" id="IPR001509">
    <property type="entry name" value="Epimerase_deHydtase"/>
</dbReference>
<evidence type="ECO:0000313" key="2">
    <source>
        <dbReference type="EMBL" id="MBB6563385.1"/>
    </source>
</evidence>
<sequence length="294" mass="30870">MRVFVTGATGFVGTAITRELIDAGHTVLGLARSDEAAERLAAVGAEVHRGAIDDLASLRRGIAHADGVVHTAFNHDFSTYAANCEADRQVIATMGAELAGSDRPLLVTTGMTLLGTGGVGTEEHAPVPSSAGVPRSASEEAAADLAQQGVHACVVRLPQVHDPFKQGLITYLIALAREKGVVAYVDEGSNRWPAVHVLDAACLYRLVLEQGVRGARYHAVGEEGVALKAVAESIGRGLQLPVVSVPASEAGQHFGWLARFAGMDSPASSALTQQRLGWRPVETTLIADLDRARF</sequence>
<keyword evidence="3" id="KW-1185">Reference proteome</keyword>
<comment type="caution">
    <text evidence="2">The sequence shown here is derived from an EMBL/GenBank/DDBJ whole genome shotgun (WGS) entry which is preliminary data.</text>
</comment>
<accession>A0A7X0UD83</accession>